<evidence type="ECO:0000313" key="1">
    <source>
        <dbReference type="EMBL" id="QHT33821.1"/>
    </source>
</evidence>
<protein>
    <submittedName>
        <fullName evidence="1">Uncharacterized protein</fullName>
    </submittedName>
</protein>
<dbReference type="EMBL" id="MN738979">
    <property type="protein sequence ID" value="QHT33821.1"/>
    <property type="molecule type" value="Genomic_DNA"/>
</dbReference>
<sequence>MLNRNKRTIKKIIKKTIKNSYSRKKTKKYGNIQTQNGGGILNSIRNSIYKPVAGKNLKSYFPGEKLINSFTSKSSPEGAMTVIFKYNNMTNPEINIDNVGKTVLNITDIDKEPYIKLKYTDRYIIMMYENIKNNKKKIYWLAEYSFKSKSKSIFFYKSPLLKNGRVHTLIIELYVYPKHDISKLSLSPSLKLTPQGESSRKIAYIEFLKYMIANKLKSVSRKSFYAQRKGKSIGTNIFSLLSPKTAPKKDIYKYHSN</sequence>
<organism evidence="1">
    <name type="scientific">viral metagenome</name>
    <dbReference type="NCBI Taxonomy" id="1070528"/>
    <lineage>
        <taxon>unclassified sequences</taxon>
        <taxon>metagenomes</taxon>
        <taxon>organismal metagenomes</taxon>
    </lineage>
</organism>
<dbReference type="AlphaFoldDB" id="A0A6C0EYQ6"/>
<name>A0A6C0EYQ6_9ZZZZ</name>
<accession>A0A6C0EYQ6</accession>
<reference evidence="1" key="1">
    <citation type="journal article" date="2020" name="Nature">
        <title>Giant virus diversity and host interactions through global metagenomics.</title>
        <authorList>
            <person name="Schulz F."/>
            <person name="Roux S."/>
            <person name="Paez-Espino D."/>
            <person name="Jungbluth S."/>
            <person name="Walsh D.A."/>
            <person name="Denef V.J."/>
            <person name="McMahon K.D."/>
            <person name="Konstantinidis K.T."/>
            <person name="Eloe-Fadrosh E.A."/>
            <person name="Kyrpides N.C."/>
            <person name="Woyke T."/>
        </authorList>
    </citation>
    <scope>NUCLEOTIDE SEQUENCE</scope>
    <source>
        <strain evidence="1">GVMAG-M-3300009161-52</strain>
    </source>
</reference>
<proteinExistence type="predicted"/>